<evidence type="ECO:0000313" key="1">
    <source>
        <dbReference type="EMBL" id="HJD43468.1"/>
    </source>
</evidence>
<accession>A0A9D2REA8</accession>
<comment type="caution">
    <text evidence="1">The sequence shown here is derived from an EMBL/GenBank/DDBJ whole genome shotgun (WGS) entry which is preliminary data.</text>
</comment>
<gene>
    <name evidence="1" type="ORF">H9906_00370</name>
</gene>
<dbReference type="AlphaFoldDB" id="A0A9D2REA8"/>
<organism evidence="1 2">
    <name type="scientific">Candidatus Paenalcaligenes intestinipullorum</name>
    <dbReference type="NCBI Taxonomy" id="2838718"/>
    <lineage>
        <taxon>Bacteria</taxon>
        <taxon>Pseudomonadati</taxon>
        <taxon>Pseudomonadota</taxon>
        <taxon>Betaproteobacteria</taxon>
        <taxon>Burkholderiales</taxon>
        <taxon>Alcaligenaceae</taxon>
        <taxon>Paenalcaligenes</taxon>
    </lineage>
</organism>
<proteinExistence type="predicted"/>
<reference evidence="1" key="1">
    <citation type="journal article" date="2021" name="PeerJ">
        <title>Extensive microbial diversity within the chicken gut microbiome revealed by metagenomics and culture.</title>
        <authorList>
            <person name="Gilroy R."/>
            <person name="Ravi A."/>
            <person name="Getino M."/>
            <person name="Pursley I."/>
            <person name="Horton D.L."/>
            <person name="Alikhan N.F."/>
            <person name="Baker D."/>
            <person name="Gharbi K."/>
            <person name="Hall N."/>
            <person name="Watson M."/>
            <person name="Adriaenssens E.M."/>
            <person name="Foster-Nyarko E."/>
            <person name="Jarju S."/>
            <person name="Secka A."/>
            <person name="Antonio M."/>
            <person name="Oren A."/>
            <person name="Chaudhuri R.R."/>
            <person name="La Ragione R."/>
            <person name="Hildebrand F."/>
            <person name="Pallen M.J."/>
        </authorList>
    </citation>
    <scope>NUCLEOTIDE SEQUENCE</scope>
    <source>
        <strain evidence="1">9264</strain>
    </source>
</reference>
<evidence type="ECO:0000313" key="2">
    <source>
        <dbReference type="Proteomes" id="UP000823889"/>
    </source>
</evidence>
<name>A0A9D2REA8_9BURK</name>
<reference evidence="1" key="2">
    <citation type="submission" date="2021-04" db="EMBL/GenBank/DDBJ databases">
        <authorList>
            <person name="Gilroy R."/>
        </authorList>
    </citation>
    <scope>NUCLEOTIDE SEQUENCE</scope>
    <source>
        <strain evidence="1">9264</strain>
    </source>
</reference>
<protein>
    <submittedName>
        <fullName evidence="1">Uncharacterized protein</fullName>
    </submittedName>
</protein>
<sequence length="77" mass="8665">MKSPTTIPALNWDHAPAGWNWLAQDADGKWYWYGQAPQLGVGGGIWRANSRLQQFAAQTAAPNSWPDTVYERPHLPF</sequence>
<dbReference type="Proteomes" id="UP000823889">
    <property type="component" value="Unassembled WGS sequence"/>
</dbReference>
<dbReference type="EMBL" id="DWUQ01000006">
    <property type="protein sequence ID" value="HJD43468.1"/>
    <property type="molecule type" value="Genomic_DNA"/>
</dbReference>